<reference evidence="2" key="1">
    <citation type="journal article" date="2023" name="Mol. Biol. Evol.">
        <title>Third-Generation Sequencing Reveals the Adaptive Role of the Epigenome in Three Deep-Sea Polychaetes.</title>
        <authorList>
            <person name="Perez M."/>
            <person name="Aroh O."/>
            <person name="Sun Y."/>
            <person name="Lan Y."/>
            <person name="Juniper S.K."/>
            <person name="Young C.R."/>
            <person name="Angers B."/>
            <person name="Qian P.Y."/>
        </authorList>
    </citation>
    <scope>NUCLEOTIDE SEQUENCE</scope>
    <source>
        <strain evidence="2">R07B-5</strain>
    </source>
</reference>
<comment type="caution">
    <text evidence="2">The sequence shown here is derived from an EMBL/GenBank/DDBJ whole genome shotgun (WGS) entry which is preliminary data.</text>
</comment>
<evidence type="ECO:0000313" key="2">
    <source>
        <dbReference type="EMBL" id="KAK2165355.1"/>
    </source>
</evidence>
<organism evidence="2 3">
    <name type="scientific">Ridgeia piscesae</name>
    <name type="common">Tubeworm</name>
    <dbReference type="NCBI Taxonomy" id="27915"/>
    <lineage>
        <taxon>Eukaryota</taxon>
        <taxon>Metazoa</taxon>
        <taxon>Spiralia</taxon>
        <taxon>Lophotrochozoa</taxon>
        <taxon>Annelida</taxon>
        <taxon>Polychaeta</taxon>
        <taxon>Sedentaria</taxon>
        <taxon>Canalipalpata</taxon>
        <taxon>Sabellida</taxon>
        <taxon>Siboglinidae</taxon>
        <taxon>Ridgeia</taxon>
    </lineage>
</organism>
<keyword evidence="3" id="KW-1185">Reference proteome</keyword>
<dbReference type="Pfam" id="PF09004">
    <property type="entry name" value="ALKBH8_N"/>
    <property type="match status" value="1"/>
</dbReference>
<sequence length="121" mass="13760">MNINSEKSKEIIISFAQNSNFRSTIPNINIDGRDIAQVLGVTISQDLTWNKHVDNIVKKAGKRLYMLYQLKRAGITQKDLASVYVSVVRPVLEYACPVWHTNLPQYLSDNIEVIKKGTKIK</sequence>
<dbReference type="GO" id="GO:0008168">
    <property type="term" value="F:methyltransferase activity"/>
    <property type="evidence" value="ECO:0007669"/>
    <property type="project" value="InterPro"/>
</dbReference>
<dbReference type="GO" id="GO:0016706">
    <property type="term" value="F:2-oxoglutarate-dependent dioxygenase activity"/>
    <property type="evidence" value="ECO:0007669"/>
    <property type="project" value="InterPro"/>
</dbReference>
<dbReference type="AlphaFoldDB" id="A0AAD9NCV7"/>
<protein>
    <recommendedName>
        <fullName evidence="1">Alkylated DNA repair protein AlkB homologue 8 N-terminal domain-containing protein</fullName>
    </recommendedName>
</protein>
<name>A0AAD9NCV7_RIDPI</name>
<dbReference type="InterPro" id="IPR015095">
    <property type="entry name" value="AlkB_hom8_N"/>
</dbReference>
<evidence type="ECO:0000313" key="3">
    <source>
        <dbReference type="Proteomes" id="UP001209878"/>
    </source>
</evidence>
<dbReference type="Proteomes" id="UP001209878">
    <property type="component" value="Unassembled WGS sequence"/>
</dbReference>
<feature type="domain" description="Alkylated DNA repair protein AlkB homologue 8 N-terminal" evidence="1">
    <location>
        <begin position="49"/>
        <end position="81"/>
    </location>
</feature>
<dbReference type="EMBL" id="JAODUO010001368">
    <property type="protein sequence ID" value="KAK2165355.1"/>
    <property type="molecule type" value="Genomic_DNA"/>
</dbReference>
<dbReference type="PANTHER" id="PTHR33332">
    <property type="entry name" value="REVERSE TRANSCRIPTASE DOMAIN-CONTAINING PROTEIN"/>
    <property type="match status" value="1"/>
</dbReference>
<accession>A0AAD9NCV7</accession>
<evidence type="ECO:0000259" key="1">
    <source>
        <dbReference type="Pfam" id="PF09004"/>
    </source>
</evidence>
<gene>
    <name evidence="2" type="ORF">NP493_1370g01005</name>
</gene>
<proteinExistence type="predicted"/>